<evidence type="ECO:0000256" key="1">
    <source>
        <dbReference type="SAM" id="MobiDB-lite"/>
    </source>
</evidence>
<name>A0A7S4EBI3_9STRA</name>
<gene>
    <name evidence="3" type="ORF">PCAL00307_LOCUS17176</name>
    <name evidence="4" type="ORF">PECAL_5P08180</name>
</gene>
<evidence type="ECO:0000313" key="3">
    <source>
        <dbReference type="EMBL" id="CAE0701740.1"/>
    </source>
</evidence>
<accession>A0A7S4EBI3</accession>
<reference evidence="4" key="2">
    <citation type="submission" date="2021-11" db="EMBL/GenBank/DDBJ databases">
        <authorList>
            <consortium name="Genoscope - CEA"/>
            <person name="William W."/>
        </authorList>
    </citation>
    <scope>NUCLEOTIDE SEQUENCE</scope>
</reference>
<evidence type="ECO:0008006" key="6">
    <source>
        <dbReference type="Google" id="ProtNLM"/>
    </source>
</evidence>
<proteinExistence type="predicted"/>
<evidence type="ECO:0000313" key="4">
    <source>
        <dbReference type="EMBL" id="CAH0376252.1"/>
    </source>
</evidence>
<dbReference type="EMBL" id="CAKKNE010000005">
    <property type="protein sequence ID" value="CAH0376252.1"/>
    <property type="molecule type" value="Genomic_DNA"/>
</dbReference>
<dbReference type="OrthoDB" id="10025998at2759"/>
<evidence type="ECO:0000313" key="5">
    <source>
        <dbReference type="Proteomes" id="UP000789595"/>
    </source>
</evidence>
<keyword evidence="2" id="KW-0812">Transmembrane</keyword>
<keyword evidence="2" id="KW-0472">Membrane</keyword>
<reference evidence="3" key="1">
    <citation type="submission" date="2021-01" db="EMBL/GenBank/DDBJ databases">
        <authorList>
            <person name="Corre E."/>
            <person name="Pelletier E."/>
            <person name="Niang G."/>
            <person name="Scheremetjew M."/>
            <person name="Finn R."/>
            <person name="Kale V."/>
            <person name="Holt S."/>
            <person name="Cochrane G."/>
            <person name="Meng A."/>
            <person name="Brown T."/>
            <person name="Cohen L."/>
        </authorList>
    </citation>
    <scope>NUCLEOTIDE SEQUENCE</scope>
    <source>
        <strain evidence="3">CCMP1756</strain>
    </source>
</reference>
<dbReference type="EMBL" id="HBIW01019992">
    <property type="protein sequence ID" value="CAE0701740.1"/>
    <property type="molecule type" value="Transcribed_RNA"/>
</dbReference>
<dbReference type="AlphaFoldDB" id="A0A7S4EBI3"/>
<sequence>MYRGHPQQQRRRESQPYGEPPQPTTRARVNVCSFVLLCALAITGGAVWALLSERSELQRQMTELRRDSVKQHETHEQQTKTWRQEVQKALKTPVRTSYNASAFFCCFDGPAWMQKRYTVMLGNALNALPPSVKVQVFHRGDASWERGLHLNPGVERLKQTHGSRLAFHELPLRIRKAKRSDVLLSYDLWNTLDAEIVLAFGSGGAFCANALVHFEDFASFELIDGDGLLLTRKSAVLDVIRHKAGSSNCRCIEGKHGPTRYLASQLTSGGALDAPRKVKEHFAASSATADDALPFAVVGTLPAMDAAKRSDLIERCPEAKAIFPSLHEPGCFGAPSSLDKDRCVAALCVSNPRPSGC</sequence>
<keyword evidence="2" id="KW-1133">Transmembrane helix</keyword>
<feature type="region of interest" description="Disordered" evidence="1">
    <location>
        <begin position="1"/>
        <end position="24"/>
    </location>
</feature>
<protein>
    <recommendedName>
        <fullName evidence="6">DUF5672 domain-containing protein</fullName>
    </recommendedName>
</protein>
<evidence type="ECO:0000256" key="2">
    <source>
        <dbReference type="SAM" id="Phobius"/>
    </source>
</evidence>
<keyword evidence="5" id="KW-1185">Reference proteome</keyword>
<organism evidence="3">
    <name type="scientific">Pelagomonas calceolata</name>
    <dbReference type="NCBI Taxonomy" id="35677"/>
    <lineage>
        <taxon>Eukaryota</taxon>
        <taxon>Sar</taxon>
        <taxon>Stramenopiles</taxon>
        <taxon>Ochrophyta</taxon>
        <taxon>Pelagophyceae</taxon>
        <taxon>Pelagomonadales</taxon>
        <taxon>Pelagomonadaceae</taxon>
        <taxon>Pelagomonas</taxon>
    </lineage>
</organism>
<dbReference type="Proteomes" id="UP000789595">
    <property type="component" value="Unassembled WGS sequence"/>
</dbReference>
<feature type="transmembrane region" description="Helical" evidence="2">
    <location>
        <begin position="27"/>
        <end position="51"/>
    </location>
</feature>